<evidence type="ECO:0000313" key="3">
    <source>
        <dbReference type="EMBL" id="HFN00166.1"/>
    </source>
</evidence>
<dbReference type="AlphaFoldDB" id="A0A7C3KHQ4"/>
<feature type="domain" description="G" evidence="2">
    <location>
        <begin position="296"/>
        <end position="407"/>
    </location>
</feature>
<organism evidence="3">
    <name type="scientific">Oscillatoriales cyanobacterium SpSt-418</name>
    <dbReference type="NCBI Taxonomy" id="2282169"/>
    <lineage>
        <taxon>Bacteria</taxon>
        <taxon>Bacillati</taxon>
        <taxon>Cyanobacteriota</taxon>
        <taxon>Cyanophyceae</taxon>
        <taxon>Oscillatoriophycideae</taxon>
        <taxon>Oscillatoriales</taxon>
    </lineage>
</organism>
<reference evidence="3" key="1">
    <citation type="journal article" date="2020" name="mSystems">
        <title>Genome- and Community-Level Interaction Insights into Carbon Utilization and Element Cycling Functions of Hydrothermarchaeota in Hydrothermal Sediment.</title>
        <authorList>
            <person name="Zhou Z."/>
            <person name="Liu Y."/>
            <person name="Xu W."/>
            <person name="Pan J."/>
            <person name="Luo Z.H."/>
            <person name="Li M."/>
        </authorList>
    </citation>
    <scope>NUCLEOTIDE SEQUENCE [LARGE SCALE GENOMIC DNA]</scope>
    <source>
        <strain evidence="3">SpSt-418</strain>
    </source>
</reference>
<evidence type="ECO:0000259" key="2">
    <source>
        <dbReference type="Pfam" id="PF01926"/>
    </source>
</evidence>
<dbReference type="PANTHER" id="PTHR42714">
    <property type="entry name" value="TRNA MODIFICATION GTPASE GTPBP3"/>
    <property type="match status" value="1"/>
</dbReference>
<accession>A0A7C3KHQ4</accession>
<protein>
    <submittedName>
        <fullName evidence="3">GTPase</fullName>
    </submittedName>
</protein>
<comment type="caution">
    <text evidence="3">The sequence shown here is derived from an EMBL/GenBank/DDBJ whole genome shotgun (WGS) entry which is preliminary data.</text>
</comment>
<feature type="transmembrane region" description="Helical" evidence="1">
    <location>
        <begin position="34"/>
        <end position="53"/>
    </location>
</feature>
<dbReference type="InterPro" id="IPR027417">
    <property type="entry name" value="P-loop_NTPase"/>
</dbReference>
<dbReference type="InterPro" id="IPR006073">
    <property type="entry name" value="GTP-bd"/>
</dbReference>
<evidence type="ECO:0000256" key="1">
    <source>
        <dbReference type="SAM" id="Phobius"/>
    </source>
</evidence>
<dbReference type="GO" id="GO:0005525">
    <property type="term" value="F:GTP binding"/>
    <property type="evidence" value="ECO:0007669"/>
    <property type="project" value="InterPro"/>
</dbReference>
<dbReference type="SUPFAM" id="SSF52540">
    <property type="entry name" value="P-loop containing nucleoside triphosphate hydrolases"/>
    <property type="match status" value="1"/>
</dbReference>
<dbReference type="GO" id="GO:0005829">
    <property type="term" value="C:cytosol"/>
    <property type="evidence" value="ECO:0007669"/>
    <property type="project" value="TreeGrafter"/>
</dbReference>
<dbReference type="Gene3D" id="3.40.50.300">
    <property type="entry name" value="P-loop containing nucleotide triphosphate hydrolases"/>
    <property type="match status" value="1"/>
</dbReference>
<gene>
    <name evidence="3" type="ORF">ENR64_20900</name>
</gene>
<dbReference type="PANTHER" id="PTHR42714:SF2">
    <property type="entry name" value="TRNA MODIFICATION GTPASE GTPBP3, MITOCHONDRIAL"/>
    <property type="match status" value="1"/>
</dbReference>
<dbReference type="Pfam" id="PF01926">
    <property type="entry name" value="MMR_HSR1"/>
    <property type="match status" value="1"/>
</dbReference>
<proteinExistence type="predicted"/>
<dbReference type="GO" id="GO:0030488">
    <property type="term" value="P:tRNA methylation"/>
    <property type="evidence" value="ECO:0007669"/>
    <property type="project" value="TreeGrafter"/>
</dbReference>
<name>A0A7C3KHQ4_9CYAN</name>
<keyword evidence="1" id="KW-0812">Transmembrane</keyword>
<dbReference type="GO" id="GO:0002098">
    <property type="term" value="P:tRNA wobble uridine modification"/>
    <property type="evidence" value="ECO:0007669"/>
    <property type="project" value="TreeGrafter"/>
</dbReference>
<dbReference type="EMBL" id="DSRU01000297">
    <property type="protein sequence ID" value="HFN00166.1"/>
    <property type="molecule type" value="Genomic_DNA"/>
</dbReference>
<feature type="transmembrane region" description="Helical" evidence="1">
    <location>
        <begin position="6"/>
        <end position="27"/>
    </location>
</feature>
<sequence length="642" mass="72004">MVRLKVWQWVVLSAPIAAIVLFLLITAGIQIHAWGINWIWAIITVVFVGWRWLLVKWTQPAFTEMQAAIAEVTEELEALPADSVQQGVMSQAAEAALQQILEESRSDPPVWEDWGIFGKRCQAMVTAIAHVYYPEVEHPFLSIYVPQAYALLRGTVDDMALWMEKLAPVLNQVTVGQAFQAYQTYQKLEPSMRKVWRVMNWLQWVLNPAAAVARTATQKSGNRANRELLTNLGGLLREAALRNLGQQAIALYGGTAYPGVAFSETKLPDLPQTRTLQEILAQAQPTEVVAQKPVSILLVGRTGAGKSSLINTLFSENRAAVDALPSTVDLHAYQWQAAGGETLTLWDSPGYEQVEREDLRDQVLDAMHQADLLLLVNPATDPALQMDADFLKEAKTIATNLPTIAIVTQVDRLRPFKEWTPPYDWRFGDRPKEVSLREAVNYRIEMLGDYCDRVYPLVTGDQNLGRVAWGVDDLSIGLLDAIAPAKQLRLARFFKNLEARTLAAAKIIHDYTFQMTTQQGIAALLKSPVLIYLSNLTTGSPALAYVLLEKIPVENLPVVIGKLQMAYDLFNLLSENNPNARNFDLRTIWGLSQLMDAPANQSAWAFGHTMTEYWTQNLKQEQLRDRYYFYLKQAPADQVALS</sequence>
<keyword evidence="1" id="KW-1133">Transmembrane helix</keyword>
<keyword evidence="1" id="KW-0472">Membrane</keyword>